<dbReference type="RefSeq" id="WP_100512670.1">
    <property type="nucleotide sequence ID" value="NZ_JAFEJQ010000005.1"/>
</dbReference>
<feature type="transmembrane region" description="Helical" evidence="1">
    <location>
        <begin position="292"/>
        <end position="314"/>
    </location>
</feature>
<comment type="caution">
    <text evidence="2">The sequence shown here is derived from an EMBL/GenBank/DDBJ whole genome shotgun (WGS) entry which is preliminary data.</text>
</comment>
<feature type="transmembrane region" description="Helical" evidence="1">
    <location>
        <begin position="424"/>
        <end position="442"/>
    </location>
</feature>
<evidence type="ECO:0000313" key="2">
    <source>
        <dbReference type="EMBL" id="PJM75665.1"/>
    </source>
</evidence>
<sequence length="443" mass="48040">MILAIMGILLVLSFVGFVVYAMKGGNLTVGFFVQTIIWTLIYCLGIPFGVSKPYDIITETFAQPALNYGPTIIQIILGAWFGRVLVDTGIASSISYRTAKIGEKSPVLCTIAVALVTCLIFTSAYGVGSAIAIGVILFPIMGRIGVPKRVAVPVFTLSIGAAMWINSVLFVQFAAFYQSYDSPDGQKVEWGTHYLSFGIPAMIVQMLGVIIFILIHSKAIKNGTPYEVGNPEERGKAVEYPEVPVWTYIMPIVPVALSLILKWNAVPALLLATILTFLFTGHMKSFKGFVKILNGTATTAIGDIGPLIVMLLILQFFQHSAVTVMKVFSGVLTPIIPNNMAVLAVAFCVLAPLALFRGPLELYGAGSAVISIFMATGMFNSWFLFALLVVPSMTCISACITQSWNTWATGYMELEPKTFLKMGVPVYWLCTFPIMGLAALLLF</sequence>
<protein>
    <submittedName>
        <fullName evidence="2">Gluconate:proton symporter</fullName>
    </submittedName>
</protein>
<dbReference type="AlphaFoldDB" id="A0A2M9HFR7"/>
<feature type="transmembrane region" description="Helical" evidence="1">
    <location>
        <begin position="31"/>
        <end position="50"/>
    </location>
</feature>
<keyword evidence="1" id="KW-0472">Membrane</keyword>
<feature type="transmembrane region" description="Helical" evidence="1">
    <location>
        <begin position="384"/>
        <end position="404"/>
    </location>
</feature>
<feature type="transmembrane region" description="Helical" evidence="1">
    <location>
        <begin position="194"/>
        <end position="215"/>
    </location>
</feature>
<name>A0A2M9HFR7_9BIFI</name>
<accession>A0A2M9HFR7</accession>
<dbReference type="Proteomes" id="UP000231451">
    <property type="component" value="Unassembled WGS sequence"/>
</dbReference>
<feature type="transmembrane region" description="Helical" evidence="1">
    <location>
        <begin position="150"/>
        <end position="174"/>
    </location>
</feature>
<feature type="transmembrane region" description="Helical" evidence="1">
    <location>
        <begin position="111"/>
        <end position="138"/>
    </location>
</feature>
<feature type="transmembrane region" description="Helical" evidence="1">
    <location>
        <begin position="71"/>
        <end position="91"/>
    </location>
</feature>
<feature type="transmembrane region" description="Helical" evidence="1">
    <location>
        <begin position="335"/>
        <end position="356"/>
    </location>
</feature>
<dbReference type="EMBL" id="PEBK01000003">
    <property type="protein sequence ID" value="PJM75665.1"/>
    <property type="molecule type" value="Genomic_DNA"/>
</dbReference>
<dbReference type="OrthoDB" id="1661999at2"/>
<proteinExistence type="predicted"/>
<reference evidence="2 3" key="1">
    <citation type="submission" date="2017-10" db="EMBL/GenBank/DDBJ databases">
        <title>Draft genome sequences of strains TRE 1, TRE 9, TRE H and TRI 7, isolated from tamarins, belonging to four potential novel Bifidobacterium species.</title>
        <authorList>
            <person name="Mattarelli P."/>
            <person name="Modesto M."/>
            <person name="Puglisi E."/>
            <person name="Morelli L."/>
            <person name="Spezio C."/>
            <person name="Bonetti A."/>
            <person name="Sandri C."/>
        </authorList>
    </citation>
    <scope>NUCLEOTIDE SEQUENCE [LARGE SCALE GENOMIC DNA]</scope>
    <source>
        <strain evidence="3">TRI7</strain>
    </source>
</reference>
<feature type="transmembrane region" description="Helical" evidence="1">
    <location>
        <begin position="362"/>
        <end position="379"/>
    </location>
</feature>
<keyword evidence="1" id="KW-1133">Transmembrane helix</keyword>
<keyword evidence="1" id="KW-0812">Transmembrane</keyword>
<evidence type="ECO:0000313" key="3">
    <source>
        <dbReference type="Proteomes" id="UP000231451"/>
    </source>
</evidence>
<evidence type="ECO:0000256" key="1">
    <source>
        <dbReference type="SAM" id="Phobius"/>
    </source>
</evidence>
<feature type="transmembrane region" description="Helical" evidence="1">
    <location>
        <begin position="259"/>
        <end position="280"/>
    </location>
</feature>
<gene>
    <name evidence="2" type="ORF">CSQ87_04410</name>
</gene>
<organism evidence="2 3">
    <name type="scientific">Bifidobacterium simiarum</name>
    <dbReference type="NCBI Taxonomy" id="2045441"/>
    <lineage>
        <taxon>Bacteria</taxon>
        <taxon>Bacillati</taxon>
        <taxon>Actinomycetota</taxon>
        <taxon>Actinomycetes</taxon>
        <taxon>Bifidobacteriales</taxon>
        <taxon>Bifidobacteriaceae</taxon>
        <taxon>Bifidobacterium</taxon>
    </lineage>
</organism>
<keyword evidence="3" id="KW-1185">Reference proteome</keyword>